<sequence>MCLFQCNQQRCCLPVNQTGILAGVKIEKEFARNNNLTFMDKGHLTIDDPEAAQQLLQAEKCFEKAARQLRQLRTIIEKRSHEKLEVSLRSGGADTLNDHIYGVLARIGNGCVYNGSAIIIQDALKSSFLSGSIAIHLMCALLAANAPITVDDCNSLVKTLYTRARNISFEFTSEDVLCNLVNGKCNSQPPAVKNEVNCAYCELMHAKAHKVCKILL</sequence>
<dbReference type="WBParaSite" id="GPLIN_000761900">
    <property type="protein sequence ID" value="GPLIN_000761900"/>
    <property type="gene ID" value="GPLIN_000761900"/>
</dbReference>
<organism evidence="1 2">
    <name type="scientific">Globodera pallida</name>
    <name type="common">Potato cyst nematode worm</name>
    <name type="synonym">Heterodera pallida</name>
    <dbReference type="NCBI Taxonomy" id="36090"/>
    <lineage>
        <taxon>Eukaryota</taxon>
        <taxon>Metazoa</taxon>
        <taxon>Ecdysozoa</taxon>
        <taxon>Nematoda</taxon>
        <taxon>Chromadorea</taxon>
        <taxon>Rhabditida</taxon>
        <taxon>Tylenchina</taxon>
        <taxon>Tylenchomorpha</taxon>
        <taxon>Tylenchoidea</taxon>
        <taxon>Heteroderidae</taxon>
        <taxon>Heteroderinae</taxon>
        <taxon>Globodera</taxon>
    </lineage>
</organism>
<proteinExistence type="predicted"/>
<evidence type="ECO:0000313" key="2">
    <source>
        <dbReference type="WBParaSite" id="GPLIN_000761900"/>
    </source>
</evidence>
<evidence type="ECO:0000313" key="1">
    <source>
        <dbReference type="Proteomes" id="UP000050741"/>
    </source>
</evidence>
<accession>A0A183C425</accession>
<reference evidence="2" key="2">
    <citation type="submission" date="2016-06" db="UniProtKB">
        <authorList>
            <consortium name="WormBaseParasite"/>
        </authorList>
    </citation>
    <scope>IDENTIFICATION</scope>
</reference>
<reference evidence="1" key="1">
    <citation type="submission" date="2014-05" db="EMBL/GenBank/DDBJ databases">
        <title>The genome and life-stage specific transcriptomes of Globodera pallida elucidate key aspects of plant parasitism by a cyst nematode.</title>
        <authorList>
            <person name="Cotton J.A."/>
            <person name="Lilley C.J."/>
            <person name="Jones L.M."/>
            <person name="Kikuchi T."/>
            <person name="Reid A.J."/>
            <person name="Thorpe P."/>
            <person name="Tsai I.J."/>
            <person name="Beasley H."/>
            <person name="Blok V."/>
            <person name="Cock P.J.A."/>
            <person name="Van den Akker S.E."/>
            <person name="Holroyd N."/>
            <person name="Hunt M."/>
            <person name="Mantelin S."/>
            <person name="Naghra H."/>
            <person name="Pain A."/>
            <person name="Palomares-Rius J.E."/>
            <person name="Zarowiecki M."/>
            <person name="Berriman M."/>
            <person name="Jones J.T."/>
            <person name="Urwin P.E."/>
        </authorList>
    </citation>
    <scope>NUCLEOTIDE SEQUENCE [LARGE SCALE GENOMIC DNA]</scope>
    <source>
        <strain evidence="1">Lindley</strain>
    </source>
</reference>
<dbReference type="Proteomes" id="UP000050741">
    <property type="component" value="Unassembled WGS sequence"/>
</dbReference>
<protein>
    <submittedName>
        <fullName evidence="2">RNase_PH domain-containing protein</fullName>
    </submittedName>
</protein>
<dbReference type="AlphaFoldDB" id="A0A183C425"/>
<name>A0A183C425_GLOPA</name>
<keyword evidence="1" id="KW-1185">Reference proteome</keyword>